<dbReference type="GO" id="GO:0003735">
    <property type="term" value="F:structural constituent of ribosome"/>
    <property type="evidence" value="ECO:0007669"/>
    <property type="project" value="InterPro"/>
</dbReference>
<dbReference type="GO" id="GO:0005762">
    <property type="term" value="C:mitochondrial large ribosomal subunit"/>
    <property type="evidence" value="ECO:0007669"/>
    <property type="project" value="TreeGrafter"/>
</dbReference>
<evidence type="ECO:0000256" key="4">
    <source>
        <dbReference type="RuleBase" id="RU000660"/>
    </source>
</evidence>
<dbReference type="NCBIfam" id="TIGR00059">
    <property type="entry name" value="L17"/>
    <property type="match status" value="1"/>
</dbReference>
<keyword evidence="3 4" id="KW-0687">Ribonucleoprotein</keyword>
<evidence type="ECO:0000256" key="1">
    <source>
        <dbReference type="ARBA" id="ARBA00008777"/>
    </source>
</evidence>
<comment type="similarity">
    <text evidence="1 4">Belongs to the bacterial ribosomal protein bL17 family.</text>
</comment>
<dbReference type="SUPFAM" id="SSF64263">
    <property type="entry name" value="Prokaryotic ribosomal protein L17"/>
    <property type="match status" value="1"/>
</dbReference>
<dbReference type="InterPro" id="IPR036373">
    <property type="entry name" value="Ribosomal_bL17_sf"/>
</dbReference>
<dbReference type="Pfam" id="PF01196">
    <property type="entry name" value="Ribosomal_L17"/>
    <property type="match status" value="1"/>
</dbReference>
<sequence length="366" mass="40299">MRHGKKLAKLSRPTAHRMLMLRNIVSSVLEHEQIMTTVAKAKAARKLVDQVIGWGKSGTKRDYQRAKGFLLTGDRSIKPLFGHLAQRYADRPGGYTRVTLAGNRGGDNAPVAVLELVDNPNDLRFEFAARSIGRELAIKAQESNDKRVWWDFRERVESKGADKVGELLMAEEAIAPLSRKNAFKALKFRKGTVPVLEEDVKAAQGEEAVVEAKEGEEAVAEKQGEEVVSPLGPTVVEHPATLFLDRTYHHYLTSMATFVLSTSSAPDPSRTIKQLTSRLGSMDIKGPPNPVLTVPRVGRVPRAGERTTAWDQTLKEGGSSEATGPISIAKGLYNRVARRARWKAALATFEAEKGTTLNEKSEVQRV</sequence>
<dbReference type="PANTHER" id="PTHR14413:SF16">
    <property type="entry name" value="LARGE RIBOSOMAL SUBUNIT PROTEIN BL17M"/>
    <property type="match status" value="1"/>
</dbReference>
<accession>A0A061BHX8</accession>
<organism evidence="5">
    <name type="scientific">Rhodotorula toruloides</name>
    <name type="common">Yeast</name>
    <name type="synonym">Rhodosporidium toruloides</name>
    <dbReference type="NCBI Taxonomy" id="5286"/>
    <lineage>
        <taxon>Eukaryota</taxon>
        <taxon>Fungi</taxon>
        <taxon>Dikarya</taxon>
        <taxon>Basidiomycota</taxon>
        <taxon>Pucciniomycotina</taxon>
        <taxon>Microbotryomycetes</taxon>
        <taxon>Sporidiobolales</taxon>
        <taxon>Sporidiobolaceae</taxon>
        <taxon>Rhodotorula</taxon>
    </lineage>
</organism>
<dbReference type="GO" id="GO:0006412">
    <property type="term" value="P:translation"/>
    <property type="evidence" value="ECO:0007669"/>
    <property type="project" value="InterPro"/>
</dbReference>
<evidence type="ECO:0000256" key="2">
    <source>
        <dbReference type="ARBA" id="ARBA00022980"/>
    </source>
</evidence>
<name>A0A061BHX8_RHOTO</name>
<evidence type="ECO:0000313" key="5">
    <source>
        <dbReference type="EMBL" id="CDR49582.1"/>
    </source>
</evidence>
<dbReference type="PANTHER" id="PTHR14413">
    <property type="entry name" value="RIBOSOMAL PROTEIN L17"/>
    <property type="match status" value="1"/>
</dbReference>
<protein>
    <submittedName>
        <fullName evidence="5">RHTO0S28e00936g1_1</fullName>
    </submittedName>
</protein>
<dbReference type="InterPro" id="IPR000456">
    <property type="entry name" value="Ribosomal_bL17"/>
</dbReference>
<proteinExistence type="inferred from homology"/>
<gene>
    <name evidence="5" type="ORF">RHTO0S_28e00936g</name>
</gene>
<keyword evidence="2 4" id="KW-0689">Ribosomal protein</keyword>
<dbReference type="OrthoDB" id="275000at2759"/>
<dbReference type="AlphaFoldDB" id="A0A061BHX8"/>
<dbReference type="EMBL" id="LK052963">
    <property type="protein sequence ID" value="CDR49582.1"/>
    <property type="molecule type" value="Genomic_DNA"/>
</dbReference>
<dbReference type="Gene3D" id="3.90.1030.10">
    <property type="entry name" value="Ribosomal protein L17"/>
    <property type="match status" value="1"/>
</dbReference>
<reference evidence="5" key="1">
    <citation type="journal article" date="2014" name="Genome Announc.">
        <title>Draft genome sequence of Rhodosporidium toruloides CECT1137, an oleaginous yeast of biotechnological interest.</title>
        <authorList>
            <person name="Morin N."/>
            <person name="Calcas X."/>
            <person name="Devillers H."/>
            <person name="Durrens P."/>
            <person name="Sherman D.J."/>
            <person name="Nicaud J.-M."/>
            <person name="Neuveglise C."/>
        </authorList>
    </citation>
    <scope>NUCLEOTIDE SEQUENCE</scope>
    <source>
        <strain evidence="5">CECT1137</strain>
    </source>
</reference>
<evidence type="ECO:0000256" key="3">
    <source>
        <dbReference type="ARBA" id="ARBA00023274"/>
    </source>
</evidence>